<accession>A0A7J8ZFS8</accession>
<gene>
    <name evidence="1" type="ORF">Golax_025193</name>
</gene>
<dbReference type="Proteomes" id="UP000593574">
    <property type="component" value="Unassembled WGS sequence"/>
</dbReference>
<name>A0A7J8ZFS8_9ROSI</name>
<reference evidence="1 2" key="1">
    <citation type="journal article" date="2019" name="Genome Biol. Evol.">
        <title>Insights into the evolution of the New World diploid cottons (Gossypium, subgenus Houzingenia) based on genome sequencing.</title>
        <authorList>
            <person name="Grover C.E."/>
            <person name="Arick M.A. 2nd"/>
            <person name="Thrash A."/>
            <person name="Conover J.L."/>
            <person name="Sanders W.S."/>
            <person name="Peterson D.G."/>
            <person name="Frelichowski J.E."/>
            <person name="Scheffler J.A."/>
            <person name="Scheffler B.E."/>
            <person name="Wendel J.F."/>
        </authorList>
    </citation>
    <scope>NUCLEOTIDE SEQUENCE [LARGE SCALE GENOMIC DNA]</scope>
    <source>
        <strain evidence="1">4</strain>
        <tissue evidence="1">Leaf</tissue>
    </source>
</reference>
<protein>
    <submittedName>
        <fullName evidence="1">Uncharacterized protein</fullName>
    </submittedName>
</protein>
<feature type="non-terminal residue" evidence="1">
    <location>
        <position position="35"/>
    </location>
</feature>
<proteinExistence type="predicted"/>
<keyword evidence="2" id="KW-1185">Reference proteome</keyword>
<evidence type="ECO:0000313" key="2">
    <source>
        <dbReference type="Proteomes" id="UP000593574"/>
    </source>
</evidence>
<comment type="caution">
    <text evidence="1">The sequence shown here is derived from an EMBL/GenBank/DDBJ whole genome shotgun (WGS) entry which is preliminary data.</text>
</comment>
<dbReference type="EMBL" id="JABEZV010000004">
    <property type="protein sequence ID" value="MBA0710204.1"/>
    <property type="molecule type" value="Genomic_DNA"/>
</dbReference>
<sequence>MTGVTLALHARRLHSKLMISHFFSCSKVFNLGPNH</sequence>
<dbReference type="AlphaFoldDB" id="A0A7J8ZFS8"/>
<organism evidence="1 2">
    <name type="scientific">Gossypium laxum</name>
    <dbReference type="NCBI Taxonomy" id="34288"/>
    <lineage>
        <taxon>Eukaryota</taxon>
        <taxon>Viridiplantae</taxon>
        <taxon>Streptophyta</taxon>
        <taxon>Embryophyta</taxon>
        <taxon>Tracheophyta</taxon>
        <taxon>Spermatophyta</taxon>
        <taxon>Magnoliopsida</taxon>
        <taxon>eudicotyledons</taxon>
        <taxon>Gunneridae</taxon>
        <taxon>Pentapetalae</taxon>
        <taxon>rosids</taxon>
        <taxon>malvids</taxon>
        <taxon>Malvales</taxon>
        <taxon>Malvaceae</taxon>
        <taxon>Malvoideae</taxon>
        <taxon>Gossypium</taxon>
    </lineage>
</organism>
<evidence type="ECO:0000313" key="1">
    <source>
        <dbReference type="EMBL" id="MBA0710204.1"/>
    </source>
</evidence>